<proteinExistence type="inferred from homology"/>
<evidence type="ECO:0000256" key="4">
    <source>
        <dbReference type="ARBA" id="ARBA00022741"/>
    </source>
</evidence>
<dbReference type="PANTHER" id="PTHR24058:SF22">
    <property type="entry name" value="DUAL SPECIFICITY TYROSINE-PHOSPHORYLATION-REGULATED KINASE 4"/>
    <property type="match status" value="1"/>
</dbReference>
<protein>
    <submittedName>
        <fullName evidence="7">Uncharacterized protein</fullName>
    </submittedName>
</protein>
<dbReference type="EMBL" id="CYKH01002219">
    <property type="protein sequence ID" value="CUG94073.1"/>
    <property type="molecule type" value="Genomic_DNA"/>
</dbReference>
<evidence type="ECO:0000256" key="3">
    <source>
        <dbReference type="ARBA" id="ARBA00022679"/>
    </source>
</evidence>
<keyword evidence="5" id="KW-0418">Kinase</keyword>
<dbReference type="OrthoDB" id="9332038at2759"/>
<gene>
    <name evidence="7" type="ORF">BSAL_46360</name>
</gene>
<keyword evidence="4" id="KW-0547">Nucleotide-binding</keyword>
<dbReference type="PANTHER" id="PTHR24058">
    <property type="entry name" value="DUAL SPECIFICITY PROTEIN KINASE"/>
    <property type="match status" value="1"/>
</dbReference>
<dbReference type="Proteomes" id="UP000051952">
    <property type="component" value="Unassembled WGS sequence"/>
</dbReference>
<evidence type="ECO:0000256" key="5">
    <source>
        <dbReference type="ARBA" id="ARBA00022777"/>
    </source>
</evidence>
<evidence type="ECO:0000256" key="6">
    <source>
        <dbReference type="ARBA" id="ARBA00022840"/>
    </source>
</evidence>
<dbReference type="InterPro" id="IPR050494">
    <property type="entry name" value="Ser_Thr_dual-spec_kinase"/>
</dbReference>
<keyword evidence="3" id="KW-0808">Transferase</keyword>
<dbReference type="InterPro" id="IPR011009">
    <property type="entry name" value="Kinase-like_dom_sf"/>
</dbReference>
<evidence type="ECO:0000256" key="1">
    <source>
        <dbReference type="ARBA" id="ARBA00008867"/>
    </source>
</evidence>
<reference evidence="8" key="1">
    <citation type="submission" date="2015-09" db="EMBL/GenBank/DDBJ databases">
        <authorList>
            <consortium name="Pathogen Informatics"/>
        </authorList>
    </citation>
    <scope>NUCLEOTIDE SEQUENCE [LARGE SCALE GENOMIC DNA]</scope>
    <source>
        <strain evidence="8">Lake Konstanz</strain>
    </source>
</reference>
<dbReference type="AlphaFoldDB" id="A0A0S4JRC4"/>
<keyword evidence="8" id="KW-1185">Reference proteome</keyword>
<dbReference type="GO" id="GO:0004674">
    <property type="term" value="F:protein serine/threonine kinase activity"/>
    <property type="evidence" value="ECO:0007669"/>
    <property type="project" value="UniProtKB-KW"/>
</dbReference>
<dbReference type="GO" id="GO:0005524">
    <property type="term" value="F:ATP binding"/>
    <property type="evidence" value="ECO:0007669"/>
    <property type="project" value="UniProtKB-KW"/>
</dbReference>
<organism evidence="7 8">
    <name type="scientific">Bodo saltans</name>
    <name type="common">Flagellated protozoan</name>
    <dbReference type="NCBI Taxonomy" id="75058"/>
    <lineage>
        <taxon>Eukaryota</taxon>
        <taxon>Discoba</taxon>
        <taxon>Euglenozoa</taxon>
        <taxon>Kinetoplastea</taxon>
        <taxon>Metakinetoplastina</taxon>
        <taxon>Eubodonida</taxon>
        <taxon>Bodonidae</taxon>
        <taxon>Bodo</taxon>
    </lineage>
</organism>
<comment type="similarity">
    <text evidence="1">Belongs to the protein kinase superfamily. CMGC Ser/Thr protein kinase family. MNB/DYRK subfamily.</text>
</comment>
<dbReference type="GO" id="GO:0005856">
    <property type="term" value="C:cytoskeleton"/>
    <property type="evidence" value="ECO:0007669"/>
    <property type="project" value="TreeGrafter"/>
</dbReference>
<evidence type="ECO:0000313" key="8">
    <source>
        <dbReference type="Proteomes" id="UP000051952"/>
    </source>
</evidence>
<keyword evidence="6" id="KW-0067">ATP-binding</keyword>
<accession>A0A0S4JRC4</accession>
<dbReference type="Gene3D" id="1.10.510.10">
    <property type="entry name" value="Transferase(Phosphotransferase) domain 1"/>
    <property type="match status" value="1"/>
</dbReference>
<sequence length="90" mass="10437">MQMGYPIFPGESEKEQLLCIMEILGVPPPRMVDRSPRKKDFFETNGSPKIFANSRNRIRKPATKDIMKTLRTEDSSFVDFVLSFLQWEPA</sequence>
<name>A0A0S4JRC4_BODSA</name>
<evidence type="ECO:0000256" key="2">
    <source>
        <dbReference type="ARBA" id="ARBA00022527"/>
    </source>
</evidence>
<dbReference type="SUPFAM" id="SSF56112">
    <property type="entry name" value="Protein kinase-like (PK-like)"/>
    <property type="match status" value="1"/>
</dbReference>
<feature type="non-terminal residue" evidence="7">
    <location>
        <position position="90"/>
    </location>
</feature>
<dbReference type="GO" id="GO:0005737">
    <property type="term" value="C:cytoplasm"/>
    <property type="evidence" value="ECO:0007669"/>
    <property type="project" value="TreeGrafter"/>
</dbReference>
<dbReference type="VEuPathDB" id="TriTrypDB:BSAL_46360"/>
<evidence type="ECO:0000313" key="7">
    <source>
        <dbReference type="EMBL" id="CUG94073.1"/>
    </source>
</evidence>
<keyword evidence="2" id="KW-0723">Serine/threonine-protein kinase</keyword>